<keyword evidence="2" id="KW-1185">Reference proteome</keyword>
<evidence type="ECO:0000313" key="2">
    <source>
        <dbReference type="Proteomes" id="UP000008037"/>
    </source>
</evidence>
<dbReference type="InParanoid" id="K0ICF2"/>
<evidence type="ECO:0000313" key="1">
    <source>
        <dbReference type="EMBL" id="AFU57245.1"/>
    </source>
</evidence>
<organism evidence="1 2">
    <name type="scientific">Nitrososphaera gargensis (strain Ga9.2)</name>
    <dbReference type="NCBI Taxonomy" id="1237085"/>
    <lineage>
        <taxon>Archaea</taxon>
        <taxon>Nitrososphaerota</taxon>
        <taxon>Nitrososphaeria</taxon>
        <taxon>Nitrososphaerales</taxon>
        <taxon>Nitrososphaeraceae</taxon>
        <taxon>Nitrososphaera</taxon>
    </lineage>
</organism>
<dbReference type="GeneID" id="13796473"/>
<reference evidence="1 2" key="1">
    <citation type="journal article" date="2012" name="Environ. Microbiol.">
        <title>The genome of the ammonia-oxidizing Candidatus Nitrososphaera gargensis: insights into metabolic versatility and environmental adaptations.</title>
        <authorList>
            <person name="Spang A."/>
            <person name="Poehlein A."/>
            <person name="Offre P."/>
            <person name="Zumbragel S."/>
            <person name="Haider S."/>
            <person name="Rychlik N."/>
            <person name="Nowka B."/>
            <person name="Schmeisser C."/>
            <person name="Lebedeva E.V."/>
            <person name="Rattei T."/>
            <person name="Bohm C."/>
            <person name="Schmid M."/>
            <person name="Galushko A."/>
            <person name="Hatzenpichler R."/>
            <person name="Weinmaier T."/>
            <person name="Daniel R."/>
            <person name="Schleper C."/>
            <person name="Spieck E."/>
            <person name="Streit W."/>
            <person name="Wagner M."/>
        </authorList>
    </citation>
    <scope>NUCLEOTIDE SEQUENCE [LARGE SCALE GENOMIC DNA]</scope>
    <source>
        <strain evidence="2">Ga9.2</strain>
    </source>
</reference>
<protein>
    <submittedName>
        <fullName evidence="1">Uncharacterized protein</fullName>
    </submittedName>
</protein>
<dbReference type="BioCyc" id="CNIT1237085:G1324-297-MONOMER"/>
<dbReference type="HOGENOM" id="CLU_1044336_0_0_2"/>
<dbReference type="KEGG" id="nga:Ngar_c02970"/>
<dbReference type="STRING" id="1237085.Ngar_c02970"/>
<dbReference type="RefSeq" id="WP_015017818.1">
    <property type="nucleotide sequence ID" value="NC_018719.1"/>
</dbReference>
<gene>
    <name evidence="1" type="ordered locus">Ngar_c02970</name>
</gene>
<proteinExistence type="predicted"/>
<accession>K0ICF2</accession>
<sequence length="266" mass="30453">MAELDPSTFSGGDETNPFLKARGFDIVLMSDALDTEELKEALQEQEHDFAPVLKRYLEDKFSIKVNKIGRANLQLPSRTVIHGKGSKNYSKDPRTKIYWFGLDEDIFNEFITNPKFFLCILLDNPATTYVLPKNIVLKIFKGKPTKKRPGRDTERWLFAIRIKEDKCILKLNNVDEVNDITPFLNKWDQIDDFKNSGIQSEAQSPSSDTYLLLRKEKPIDYNDPEFDAGPDNPNRSRLKIGAYVVVAGRKGEQTVLYGYGQIKSNH</sequence>
<dbReference type="EMBL" id="CP002408">
    <property type="protein sequence ID" value="AFU57245.1"/>
    <property type="molecule type" value="Genomic_DNA"/>
</dbReference>
<name>K0ICF2_NITGG</name>
<dbReference type="AlphaFoldDB" id="K0ICF2"/>
<dbReference type="Proteomes" id="UP000008037">
    <property type="component" value="Chromosome"/>
</dbReference>